<comment type="caution">
    <text evidence="2">The sequence shown here is derived from an EMBL/GenBank/DDBJ whole genome shotgun (WGS) entry which is preliminary data.</text>
</comment>
<dbReference type="EMBL" id="JAHWXQ010000002">
    <property type="protein sequence ID" value="MBW3365084.1"/>
    <property type="molecule type" value="Genomic_DNA"/>
</dbReference>
<gene>
    <name evidence="2" type="ORF">KYK27_08515</name>
</gene>
<organism evidence="2 3">
    <name type="scientific">Pontibacter populi</name>
    <dbReference type="NCBI Taxonomy" id="890055"/>
    <lineage>
        <taxon>Bacteria</taxon>
        <taxon>Pseudomonadati</taxon>
        <taxon>Bacteroidota</taxon>
        <taxon>Cytophagia</taxon>
        <taxon>Cytophagales</taxon>
        <taxon>Hymenobacteraceae</taxon>
        <taxon>Pontibacter</taxon>
    </lineage>
</organism>
<dbReference type="Proteomes" id="UP000774935">
    <property type="component" value="Unassembled WGS sequence"/>
</dbReference>
<feature type="chain" id="PRO_5045129298" description="Lipocalin-like domain-containing protein" evidence="1">
    <location>
        <begin position="24"/>
        <end position="73"/>
    </location>
</feature>
<keyword evidence="1" id="KW-0732">Signal</keyword>
<dbReference type="RefSeq" id="WP_199109609.1">
    <property type="nucleotide sequence ID" value="NZ_JAHWXQ010000002.1"/>
</dbReference>
<keyword evidence="3" id="KW-1185">Reference proteome</keyword>
<proteinExistence type="predicted"/>
<evidence type="ECO:0000256" key="1">
    <source>
        <dbReference type="SAM" id="SignalP"/>
    </source>
</evidence>
<evidence type="ECO:0000313" key="3">
    <source>
        <dbReference type="Proteomes" id="UP000774935"/>
    </source>
</evidence>
<accession>A0ABS6XAR5</accession>
<evidence type="ECO:0000313" key="2">
    <source>
        <dbReference type="EMBL" id="MBW3365084.1"/>
    </source>
</evidence>
<protein>
    <recommendedName>
        <fullName evidence="4">Lipocalin-like domain-containing protein</fullName>
    </recommendedName>
</protein>
<evidence type="ECO:0008006" key="4">
    <source>
        <dbReference type="Google" id="ProtNLM"/>
    </source>
</evidence>
<name>A0ABS6XAR5_9BACT</name>
<sequence length="73" mass="8130">MRDTLIKLFGTLLLCLFVLAAFRAPVDSHSKQTHSLEGAWHLTGNNKPNGISTIKLVQDGYFTVAVYDEHNTN</sequence>
<feature type="signal peptide" evidence="1">
    <location>
        <begin position="1"/>
        <end position="23"/>
    </location>
</feature>
<reference evidence="2 3" key="1">
    <citation type="submission" date="2021-07" db="EMBL/GenBank/DDBJ databases">
        <authorList>
            <person name="Kim M.K."/>
        </authorList>
    </citation>
    <scope>NUCLEOTIDE SEQUENCE [LARGE SCALE GENOMIC DNA]</scope>
    <source>
        <strain evidence="2 3">HLY7-15</strain>
    </source>
</reference>